<dbReference type="Pfam" id="PF12679">
    <property type="entry name" value="ABC2_membrane_2"/>
    <property type="match status" value="1"/>
</dbReference>
<feature type="transmembrane region" description="Helical" evidence="1">
    <location>
        <begin position="12"/>
        <end position="37"/>
    </location>
</feature>
<keyword evidence="3" id="KW-1185">Reference proteome</keyword>
<dbReference type="EMBL" id="JARLKY010000041">
    <property type="protein sequence ID" value="MEC0228864.1"/>
    <property type="molecule type" value="Genomic_DNA"/>
</dbReference>
<evidence type="ECO:0000313" key="3">
    <source>
        <dbReference type="Proteomes" id="UP001338137"/>
    </source>
</evidence>
<feature type="transmembrane region" description="Helical" evidence="1">
    <location>
        <begin position="239"/>
        <end position="264"/>
    </location>
</feature>
<proteinExistence type="predicted"/>
<name>A0ABU6G7Y5_9BACL</name>
<feature type="transmembrane region" description="Helical" evidence="1">
    <location>
        <begin position="149"/>
        <end position="175"/>
    </location>
</feature>
<evidence type="ECO:0000313" key="2">
    <source>
        <dbReference type="EMBL" id="MEC0228864.1"/>
    </source>
</evidence>
<gene>
    <name evidence="2" type="ORF">P4I72_17175</name>
</gene>
<feature type="transmembrane region" description="Helical" evidence="1">
    <location>
        <begin position="284"/>
        <end position="306"/>
    </location>
</feature>
<comment type="caution">
    <text evidence="2">The sequence shown here is derived from an EMBL/GenBank/DDBJ whole genome shotgun (WGS) entry which is preliminary data.</text>
</comment>
<organism evidence="2 3">
    <name type="scientific">Paenibacillus alba</name>
    <dbReference type="NCBI Taxonomy" id="1197127"/>
    <lineage>
        <taxon>Bacteria</taxon>
        <taxon>Bacillati</taxon>
        <taxon>Bacillota</taxon>
        <taxon>Bacilli</taxon>
        <taxon>Bacillales</taxon>
        <taxon>Paenibacillaceae</taxon>
        <taxon>Paenibacillus</taxon>
    </lineage>
</organism>
<evidence type="ECO:0000256" key="1">
    <source>
        <dbReference type="SAM" id="Phobius"/>
    </source>
</evidence>
<reference evidence="2 3" key="1">
    <citation type="submission" date="2023-03" db="EMBL/GenBank/DDBJ databases">
        <title>Bacillus Genome Sequencing.</title>
        <authorList>
            <person name="Dunlap C."/>
        </authorList>
    </citation>
    <scope>NUCLEOTIDE SEQUENCE [LARGE SCALE GENOMIC DNA]</scope>
    <source>
        <strain evidence="2 3">BD-533</strain>
    </source>
</reference>
<keyword evidence="1" id="KW-0812">Transmembrane</keyword>
<feature type="transmembrane region" description="Helical" evidence="1">
    <location>
        <begin position="203"/>
        <end position="227"/>
    </location>
</feature>
<accession>A0ABU6G7Y5</accession>
<dbReference type="PANTHER" id="PTHR37305:SF1">
    <property type="entry name" value="MEMBRANE PROTEIN"/>
    <property type="match status" value="1"/>
</dbReference>
<keyword evidence="1" id="KW-0472">Membrane</keyword>
<sequence length="312" mass="35617">MTRFIQAELLKIYNRPLVWTMVALLFIMVSVMAILHINYNDKTVASDWKADLSEENRLLTVEMQEAPEEIRPYINSQIKQNEYALNNEISPNTMSVWKFVNSAAKLLPFVTLFTLIIASSVVAGEYRWGTMQLLLIRPISRYKLLLAKYIVILLFAAVLLAIIFVASWIAGAILFGTKGAMEPYIFARDRVNFQSTTYINKLLITYGFKIITLFVIVTMAFVISVLFRSSSFAIGFSVFVLFSGNLFTSMLYRINVVIAKLSLFTHLNLEVYYTGTPPIEGMSLLFSLGMLFGYVIVFYLVGWIVFTRRELV</sequence>
<feature type="transmembrane region" description="Helical" evidence="1">
    <location>
        <begin position="106"/>
        <end position="128"/>
    </location>
</feature>
<keyword evidence="1" id="KW-1133">Transmembrane helix</keyword>
<dbReference type="RefSeq" id="WP_326073027.1">
    <property type="nucleotide sequence ID" value="NZ_JARLKY010000041.1"/>
</dbReference>
<dbReference type="Proteomes" id="UP001338137">
    <property type="component" value="Unassembled WGS sequence"/>
</dbReference>
<dbReference type="PANTHER" id="PTHR37305">
    <property type="entry name" value="INTEGRAL MEMBRANE PROTEIN-RELATED"/>
    <property type="match status" value="1"/>
</dbReference>
<protein>
    <submittedName>
        <fullName evidence="2">ABC transporter permease subunit</fullName>
    </submittedName>
</protein>